<proteinExistence type="predicted"/>
<dbReference type="PANTHER" id="PTHR28055">
    <property type="entry name" value="ALTERED INHERITANCE OF MITOCHONDRIA PROTEIN 41, MITOCHONDRIAL"/>
    <property type="match status" value="1"/>
</dbReference>
<dbReference type="EMBL" id="RQTJ01000012">
    <property type="protein sequence ID" value="RRA94978.1"/>
    <property type="molecule type" value="Genomic_DNA"/>
</dbReference>
<dbReference type="Proteomes" id="UP000268372">
    <property type="component" value="Unassembled WGS sequence"/>
</dbReference>
<gene>
    <name evidence="1" type="ORF">EG242_07205</name>
</gene>
<keyword evidence="2" id="KW-1185">Reference proteome</keyword>
<sequence>MSLQTNIMVALKEAMKAKDQVALESLRAIKSELLLAQTSGSTTELAEADEVKLLQKLVKQRKDAAAIFTEQNRADLAEPELAQAAVIEQFLPAQLSEAEVEEVVKAIITEGNFSGMAAMGQVMGLANTKLAGSADGKTISTVVKKLLTA</sequence>
<dbReference type="OrthoDB" id="9788127at2"/>
<dbReference type="InterPro" id="IPR023168">
    <property type="entry name" value="GatB_Yqey_C_2"/>
</dbReference>
<protein>
    <submittedName>
        <fullName evidence="1">GatB/YqeY domain-containing protein</fullName>
    </submittedName>
</protein>
<organism evidence="1 2">
    <name type="scientific">Paenimyroides viscosum</name>
    <dbReference type="NCBI Taxonomy" id="2488729"/>
    <lineage>
        <taxon>Bacteria</taxon>
        <taxon>Pseudomonadati</taxon>
        <taxon>Bacteroidota</taxon>
        <taxon>Flavobacteriia</taxon>
        <taxon>Flavobacteriales</taxon>
        <taxon>Flavobacteriaceae</taxon>
        <taxon>Paenimyroides</taxon>
    </lineage>
</organism>
<dbReference type="Pfam" id="PF09424">
    <property type="entry name" value="YqeY"/>
    <property type="match status" value="1"/>
</dbReference>
<dbReference type="AlphaFoldDB" id="A0A3P1B1Y2"/>
<dbReference type="InterPro" id="IPR042184">
    <property type="entry name" value="YqeY/Aim41_N"/>
</dbReference>
<dbReference type="PANTHER" id="PTHR28055:SF1">
    <property type="entry name" value="ALTERED INHERITANCE OF MITOCHONDRIA PROTEIN 41, MITOCHONDRIAL"/>
    <property type="match status" value="1"/>
</dbReference>
<dbReference type="Gene3D" id="1.10.1510.10">
    <property type="entry name" value="Uncharacterised protein YqeY/AIM41 PF09424, N-terminal domain"/>
    <property type="match status" value="1"/>
</dbReference>
<dbReference type="InterPro" id="IPR003789">
    <property type="entry name" value="Asn/Gln_tRNA_amidoTrase-B-like"/>
</dbReference>
<reference evidence="1 2" key="1">
    <citation type="submission" date="2018-11" db="EMBL/GenBank/DDBJ databases">
        <title>Flavobacterium sp. nov., YIM 102796 draft genome.</title>
        <authorList>
            <person name="Li G."/>
            <person name="Jiang Y."/>
        </authorList>
    </citation>
    <scope>NUCLEOTIDE SEQUENCE [LARGE SCALE GENOMIC DNA]</scope>
    <source>
        <strain evidence="1 2">YIM 102796</strain>
    </source>
</reference>
<evidence type="ECO:0000313" key="2">
    <source>
        <dbReference type="Proteomes" id="UP000268372"/>
    </source>
</evidence>
<name>A0A3P1B1Y2_9FLAO</name>
<accession>A0A3P1B1Y2</accession>
<dbReference type="RefSeq" id="WP_124899228.1">
    <property type="nucleotide sequence ID" value="NZ_RQTJ01000012.1"/>
</dbReference>
<dbReference type="Gene3D" id="1.10.10.410">
    <property type="match status" value="1"/>
</dbReference>
<dbReference type="GO" id="GO:0016884">
    <property type="term" value="F:carbon-nitrogen ligase activity, with glutamine as amido-N-donor"/>
    <property type="evidence" value="ECO:0007669"/>
    <property type="project" value="InterPro"/>
</dbReference>
<dbReference type="InterPro" id="IPR019004">
    <property type="entry name" value="YqeY/Aim41"/>
</dbReference>
<evidence type="ECO:0000313" key="1">
    <source>
        <dbReference type="EMBL" id="RRA94978.1"/>
    </source>
</evidence>
<dbReference type="SUPFAM" id="SSF89095">
    <property type="entry name" value="GatB/YqeY motif"/>
    <property type="match status" value="1"/>
</dbReference>
<comment type="caution">
    <text evidence="1">The sequence shown here is derived from an EMBL/GenBank/DDBJ whole genome shotgun (WGS) entry which is preliminary data.</text>
</comment>